<sequence>SPTPAPAASTSVDGYAVTLSGSPKAGVSGPLKIVVSKGGSVVESFQRFLDSYVHLTAFHAGDLAFAQILSLGGVDASTGQTTAEALFPEAGTWQVFAQFDLDGSVHTAVLTLNVS</sequence>
<gene>
    <name evidence="1" type="ORF">KDL01_38395</name>
</gene>
<dbReference type="AlphaFoldDB" id="A0A941EY47"/>
<organism evidence="1 2">
    <name type="scientific">Actinospica durhamensis</name>
    <dbReference type="NCBI Taxonomy" id="1508375"/>
    <lineage>
        <taxon>Bacteria</taxon>
        <taxon>Bacillati</taxon>
        <taxon>Actinomycetota</taxon>
        <taxon>Actinomycetes</taxon>
        <taxon>Catenulisporales</taxon>
        <taxon>Actinospicaceae</taxon>
        <taxon>Actinospica</taxon>
    </lineage>
</organism>
<protein>
    <submittedName>
        <fullName evidence="1">Uncharacterized protein</fullName>
    </submittedName>
</protein>
<proteinExistence type="predicted"/>
<dbReference type="Proteomes" id="UP000675781">
    <property type="component" value="Unassembled WGS sequence"/>
</dbReference>
<dbReference type="EMBL" id="JAGSOG010000394">
    <property type="protein sequence ID" value="MBR7839196.1"/>
    <property type="molecule type" value="Genomic_DNA"/>
</dbReference>
<evidence type="ECO:0000313" key="2">
    <source>
        <dbReference type="Proteomes" id="UP000675781"/>
    </source>
</evidence>
<keyword evidence="2" id="KW-1185">Reference proteome</keyword>
<feature type="non-terminal residue" evidence="1">
    <location>
        <position position="1"/>
    </location>
</feature>
<accession>A0A941EY47</accession>
<evidence type="ECO:0000313" key="1">
    <source>
        <dbReference type="EMBL" id="MBR7839196.1"/>
    </source>
</evidence>
<comment type="caution">
    <text evidence="1">The sequence shown here is derived from an EMBL/GenBank/DDBJ whole genome shotgun (WGS) entry which is preliminary data.</text>
</comment>
<reference evidence="1" key="1">
    <citation type="submission" date="2021-04" db="EMBL/GenBank/DDBJ databases">
        <title>Genome based classification of Actinospica acidithermotolerans sp. nov., an actinobacterium isolated from an Indonesian hot spring.</title>
        <authorList>
            <person name="Kusuma A.B."/>
            <person name="Putra K.E."/>
            <person name="Nafisah S."/>
            <person name="Loh J."/>
            <person name="Nouioui I."/>
            <person name="Goodfellow M."/>
        </authorList>
    </citation>
    <scope>NUCLEOTIDE SEQUENCE</scope>
    <source>
        <strain evidence="1">CSCA 57</strain>
    </source>
</reference>
<name>A0A941EY47_9ACTN</name>